<dbReference type="Gene3D" id="3.30.70.330">
    <property type="match status" value="1"/>
</dbReference>
<dbReference type="Pfam" id="PF00076">
    <property type="entry name" value="RRM_1"/>
    <property type="match status" value="1"/>
</dbReference>
<keyword evidence="4" id="KW-1185">Reference proteome</keyword>
<dbReference type="EMBL" id="JAGFBR010000012">
    <property type="protein sequence ID" value="KAH0457535.1"/>
    <property type="molecule type" value="Genomic_DNA"/>
</dbReference>
<dbReference type="AlphaFoldDB" id="A0AAV7GPV1"/>
<comment type="caution">
    <text evidence="3">The sequence shown here is derived from an EMBL/GenBank/DDBJ whole genome shotgun (WGS) entry which is preliminary data.</text>
</comment>
<dbReference type="SUPFAM" id="SSF54928">
    <property type="entry name" value="RNA-binding domain, RBD"/>
    <property type="match status" value="1"/>
</dbReference>
<feature type="signal peptide" evidence="1">
    <location>
        <begin position="1"/>
        <end position="38"/>
    </location>
</feature>
<dbReference type="InterPro" id="IPR012677">
    <property type="entry name" value="Nucleotide-bd_a/b_plait_sf"/>
</dbReference>
<feature type="chain" id="PRO_5043843428" description="RRM domain-containing protein" evidence="1">
    <location>
        <begin position="39"/>
        <end position="151"/>
    </location>
</feature>
<sequence>MEDLEASMGADLPWGRRPAKSRARGSMFFLCLILSSHCWSWVKEEDSNLMDVEVVFKRQEATATLICRWGGWRIQQSSRGLEEDSQSEPSLVLAVISLRKGNAQLSSEVNRVLYVRNLPFNISSEEMYDIFRKYGFDFVVDYGTGLMLWIL</sequence>
<proteinExistence type="predicted"/>
<reference evidence="3 4" key="1">
    <citation type="journal article" date="2021" name="Hortic Res">
        <title>Chromosome-scale assembly of the Dendrobium chrysotoxum genome enhances the understanding of orchid evolution.</title>
        <authorList>
            <person name="Zhang Y."/>
            <person name="Zhang G.Q."/>
            <person name="Zhang D."/>
            <person name="Liu X.D."/>
            <person name="Xu X.Y."/>
            <person name="Sun W.H."/>
            <person name="Yu X."/>
            <person name="Zhu X."/>
            <person name="Wang Z.W."/>
            <person name="Zhao X."/>
            <person name="Zhong W.Y."/>
            <person name="Chen H."/>
            <person name="Yin W.L."/>
            <person name="Huang T."/>
            <person name="Niu S.C."/>
            <person name="Liu Z.J."/>
        </authorList>
    </citation>
    <scope>NUCLEOTIDE SEQUENCE [LARGE SCALE GENOMIC DNA]</scope>
    <source>
        <strain evidence="3">Lindl</strain>
    </source>
</reference>
<dbReference type="GO" id="GO:0003723">
    <property type="term" value="F:RNA binding"/>
    <property type="evidence" value="ECO:0007669"/>
    <property type="project" value="InterPro"/>
</dbReference>
<accession>A0AAV7GPV1</accession>
<evidence type="ECO:0000313" key="4">
    <source>
        <dbReference type="Proteomes" id="UP000775213"/>
    </source>
</evidence>
<evidence type="ECO:0000313" key="3">
    <source>
        <dbReference type="EMBL" id="KAH0457535.1"/>
    </source>
</evidence>
<keyword evidence="1" id="KW-0732">Signal</keyword>
<dbReference type="InterPro" id="IPR000504">
    <property type="entry name" value="RRM_dom"/>
</dbReference>
<feature type="domain" description="RRM" evidence="2">
    <location>
        <begin position="113"/>
        <end position="135"/>
    </location>
</feature>
<protein>
    <recommendedName>
        <fullName evidence="2">RRM domain-containing protein</fullName>
    </recommendedName>
</protein>
<organism evidence="3 4">
    <name type="scientific">Dendrobium chrysotoxum</name>
    <name type="common">Orchid</name>
    <dbReference type="NCBI Taxonomy" id="161865"/>
    <lineage>
        <taxon>Eukaryota</taxon>
        <taxon>Viridiplantae</taxon>
        <taxon>Streptophyta</taxon>
        <taxon>Embryophyta</taxon>
        <taxon>Tracheophyta</taxon>
        <taxon>Spermatophyta</taxon>
        <taxon>Magnoliopsida</taxon>
        <taxon>Liliopsida</taxon>
        <taxon>Asparagales</taxon>
        <taxon>Orchidaceae</taxon>
        <taxon>Epidendroideae</taxon>
        <taxon>Malaxideae</taxon>
        <taxon>Dendrobiinae</taxon>
        <taxon>Dendrobium</taxon>
    </lineage>
</organism>
<evidence type="ECO:0000259" key="2">
    <source>
        <dbReference type="Pfam" id="PF00076"/>
    </source>
</evidence>
<name>A0AAV7GPV1_DENCH</name>
<dbReference type="InterPro" id="IPR035979">
    <property type="entry name" value="RBD_domain_sf"/>
</dbReference>
<evidence type="ECO:0000256" key="1">
    <source>
        <dbReference type="SAM" id="SignalP"/>
    </source>
</evidence>
<dbReference type="Proteomes" id="UP000775213">
    <property type="component" value="Unassembled WGS sequence"/>
</dbReference>
<gene>
    <name evidence="3" type="ORF">IEQ34_012850</name>
</gene>